<dbReference type="EMBL" id="NWVW01000007">
    <property type="protein sequence ID" value="PHO09793.1"/>
    <property type="molecule type" value="Genomic_DNA"/>
</dbReference>
<keyword evidence="2" id="KW-1185">Reference proteome</keyword>
<sequence>MRFTNIPVLENRMDNEGVSVAFFSIIYANCTVECVYSKDLRKFLFAIVDANVGFTCSLEGLYTNAFINHREAVQALADCRNHGGWDPKHFYEVLNENLPNVNFQQVTGGQYQGVSSVAVSNFEDRIYFNHWRTSAMSERQEKKTIELMGYEVLEFCQETGVIPIYYPYPTERTMDVMNNFRLDYQQHNINE</sequence>
<protein>
    <submittedName>
        <fullName evidence="1">Uncharacterized protein</fullName>
    </submittedName>
</protein>
<evidence type="ECO:0000313" key="1">
    <source>
        <dbReference type="EMBL" id="PHO09793.1"/>
    </source>
</evidence>
<comment type="caution">
    <text evidence="1">The sequence shown here is derived from an EMBL/GenBank/DDBJ whole genome shotgun (WGS) entry which is preliminary data.</text>
</comment>
<name>A0ABX4LQ35_9BACT</name>
<gene>
    <name evidence="1" type="ORF">CPG37_07185</name>
</gene>
<organism evidence="1 2">
    <name type="scientific">Malaciobacter canalis</name>
    <dbReference type="NCBI Taxonomy" id="1912871"/>
    <lineage>
        <taxon>Bacteria</taxon>
        <taxon>Pseudomonadati</taxon>
        <taxon>Campylobacterota</taxon>
        <taxon>Epsilonproteobacteria</taxon>
        <taxon>Campylobacterales</taxon>
        <taxon>Arcobacteraceae</taxon>
        <taxon>Malaciobacter</taxon>
    </lineage>
</organism>
<proteinExistence type="predicted"/>
<reference evidence="1 2" key="1">
    <citation type="submission" date="2017-09" db="EMBL/GenBank/DDBJ databases">
        <authorList>
            <person name="Perez-Cataluna A."/>
            <person name="Figueras M.J."/>
            <person name="Salas-Masso N."/>
        </authorList>
    </citation>
    <scope>NUCLEOTIDE SEQUENCE [LARGE SCALE GENOMIC DNA]</scope>
    <source>
        <strain evidence="1 2">F138-33</strain>
    </source>
</reference>
<evidence type="ECO:0000313" key="2">
    <source>
        <dbReference type="Proteomes" id="UP000221384"/>
    </source>
</evidence>
<dbReference type="Proteomes" id="UP000221384">
    <property type="component" value="Unassembled WGS sequence"/>
</dbReference>
<accession>A0ABX4LQ35</accession>
<dbReference type="RefSeq" id="WP_099334401.1">
    <property type="nucleotide sequence ID" value="NZ_CP042812.1"/>
</dbReference>